<dbReference type="InterPro" id="IPR046219">
    <property type="entry name" value="DUF6252"/>
</dbReference>
<keyword evidence="2" id="KW-1185">Reference proteome</keyword>
<name>A0ABS0V770_9PSED</name>
<protein>
    <submittedName>
        <fullName evidence="1">Uncharacterized protein</fullName>
    </submittedName>
</protein>
<reference evidence="1 2" key="1">
    <citation type="submission" date="2020-12" db="EMBL/GenBank/DDBJ databases">
        <title>Comparative genomic insights into the epidemiology and virulence of plant pathogenic Pseudomonads from Turkey.</title>
        <authorList>
            <person name="Dillon M."/>
            <person name="Ruiz-Bedoya T."/>
            <person name="Bendalovic-Torma C."/>
            <person name="Guttman K.M."/>
            <person name="Kwak H."/>
            <person name="Middleton M.A."/>
            <person name="Wang P.W."/>
            <person name="Horuz S."/>
            <person name="Aysan Y."/>
            <person name="Guttman D.S."/>
        </authorList>
    </citation>
    <scope>NUCLEOTIDE SEQUENCE [LARGE SCALE GENOMIC DNA]</scope>
    <source>
        <strain evidence="1 2">Marul_2_1</strain>
    </source>
</reference>
<proteinExistence type="predicted"/>
<dbReference type="Proteomes" id="UP000607562">
    <property type="component" value="Unassembled WGS sequence"/>
</dbReference>
<organism evidence="1 2">
    <name type="scientific">Pseudomonas paralactis</name>
    <dbReference type="NCBI Taxonomy" id="1615673"/>
    <lineage>
        <taxon>Bacteria</taxon>
        <taxon>Pseudomonadati</taxon>
        <taxon>Pseudomonadota</taxon>
        <taxon>Gammaproteobacteria</taxon>
        <taxon>Pseudomonadales</taxon>
        <taxon>Pseudomonadaceae</taxon>
        <taxon>Pseudomonas</taxon>
    </lineage>
</organism>
<dbReference type="RefSeq" id="WP_198708858.1">
    <property type="nucleotide sequence ID" value="NZ_JAEILM010000124.1"/>
</dbReference>
<sequence length="142" mass="15808">MHTAQSHENSLAKGVVGCNVSFIAIPFTSEEIRFFDSSATDYSVTAISRQAGERVVYITLDKNITPGSYDLKTDPQVFAYYYHKHESFGWIYRPEAGTLQLNSVDFEKFEIDATFEFTAINTPDKQPVAITNGVLILTGPDA</sequence>
<dbReference type="Pfam" id="PF19765">
    <property type="entry name" value="DUF6252"/>
    <property type="match status" value="1"/>
</dbReference>
<accession>A0ABS0V770</accession>
<comment type="caution">
    <text evidence="1">The sequence shown here is derived from an EMBL/GenBank/DDBJ whole genome shotgun (WGS) entry which is preliminary data.</text>
</comment>
<evidence type="ECO:0000313" key="2">
    <source>
        <dbReference type="Proteomes" id="UP000607562"/>
    </source>
</evidence>
<gene>
    <name evidence="1" type="ORF">YA0871_26155</name>
</gene>
<evidence type="ECO:0000313" key="1">
    <source>
        <dbReference type="EMBL" id="MBI6636137.1"/>
    </source>
</evidence>
<dbReference type="EMBL" id="JAEILM010000124">
    <property type="protein sequence ID" value="MBI6636137.1"/>
    <property type="molecule type" value="Genomic_DNA"/>
</dbReference>